<keyword evidence="4" id="KW-0233">DNA recombination</keyword>
<comment type="caution">
    <text evidence="8">The sequence shown here is derived from an EMBL/GenBank/DDBJ whole genome shotgun (WGS) entry which is preliminary data.</text>
</comment>
<dbReference type="AlphaFoldDB" id="A0A432GWR9"/>
<evidence type="ECO:0000256" key="3">
    <source>
        <dbReference type="ARBA" id="ARBA00023125"/>
    </source>
</evidence>
<protein>
    <submittedName>
        <fullName evidence="8">Integrase</fullName>
    </submittedName>
</protein>
<dbReference type="GO" id="GO:0006310">
    <property type="term" value="P:DNA recombination"/>
    <property type="evidence" value="ECO:0007669"/>
    <property type="project" value="UniProtKB-KW"/>
</dbReference>
<dbReference type="Pfam" id="PF00589">
    <property type="entry name" value="Phage_integrase"/>
    <property type="match status" value="1"/>
</dbReference>
<dbReference type="GO" id="GO:0003677">
    <property type="term" value="F:DNA binding"/>
    <property type="evidence" value="ECO:0007669"/>
    <property type="project" value="UniProtKB-UniRule"/>
</dbReference>
<name>A0A432GWR9_9DELT</name>
<keyword evidence="3 5" id="KW-0238">DNA-binding</keyword>
<dbReference type="Pfam" id="PF13356">
    <property type="entry name" value="Arm-DNA-bind_3"/>
    <property type="match status" value="1"/>
</dbReference>
<dbReference type="Gene3D" id="1.10.443.10">
    <property type="entry name" value="Intergrase catalytic core"/>
    <property type="match status" value="1"/>
</dbReference>
<feature type="domain" description="Core-binding (CB)" evidence="7">
    <location>
        <begin position="112"/>
        <end position="193"/>
    </location>
</feature>
<dbReference type="InterPro" id="IPR053876">
    <property type="entry name" value="Phage_int_M"/>
</dbReference>
<dbReference type="PANTHER" id="PTHR30629">
    <property type="entry name" value="PROPHAGE INTEGRASE"/>
    <property type="match status" value="1"/>
</dbReference>
<dbReference type="Pfam" id="PF22022">
    <property type="entry name" value="Phage_int_M"/>
    <property type="match status" value="1"/>
</dbReference>
<dbReference type="InterPro" id="IPR010998">
    <property type="entry name" value="Integrase_recombinase_N"/>
</dbReference>
<dbReference type="InterPro" id="IPR025166">
    <property type="entry name" value="Integrase_DNA_bind_dom"/>
</dbReference>
<evidence type="ECO:0000256" key="1">
    <source>
        <dbReference type="ARBA" id="ARBA00008857"/>
    </source>
</evidence>
<evidence type="ECO:0000259" key="6">
    <source>
        <dbReference type="PROSITE" id="PS51898"/>
    </source>
</evidence>
<dbReference type="InterPro" id="IPR038488">
    <property type="entry name" value="Integrase_DNA-bd_sf"/>
</dbReference>
<dbReference type="SUPFAM" id="SSF56349">
    <property type="entry name" value="DNA breaking-rejoining enzymes"/>
    <property type="match status" value="1"/>
</dbReference>
<dbReference type="Gene3D" id="1.10.150.130">
    <property type="match status" value="1"/>
</dbReference>
<keyword evidence="2" id="KW-0229">DNA integration</keyword>
<comment type="similarity">
    <text evidence="1">Belongs to the 'phage' integrase family.</text>
</comment>
<dbReference type="InterPro" id="IPR011010">
    <property type="entry name" value="DNA_brk_join_enz"/>
</dbReference>
<dbReference type="CDD" id="cd00801">
    <property type="entry name" value="INT_P4_C"/>
    <property type="match status" value="1"/>
</dbReference>
<dbReference type="InterPro" id="IPR044068">
    <property type="entry name" value="CB"/>
</dbReference>
<evidence type="ECO:0000313" key="9">
    <source>
        <dbReference type="Proteomes" id="UP000287917"/>
    </source>
</evidence>
<dbReference type="PROSITE" id="PS51898">
    <property type="entry name" value="TYR_RECOMBINASE"/>
    <property type="match status" value="1"/>
</dbReference>
<dbReference type="InterPro" id="IPR050808">
    <property type="entry name" value="Phage_Integrase"/>
</dbReference>
<organism evidence="8 9">
    <name type="scientific">SAR324 cluster bacterium</name>
    <dbReference type="NCBI Taxonomy" id="2024889"/>
    <lineage>
        <taxon>Bacteria</taxon>
        <taxon>Deltaproteobacteria</taxon>
        <taxon>SAR324 cluster</taxon>
    </lineage>
</organism>
<dbReference type="EMBL" id="QNZK01000003">
    <property type="protein sequence ID" value="RTZ88003.1"/>
    <property type="molecule type" value="Genomic_DNA"/>
</dbReference>
<gene>
    <name evidence="8" type="ORF">DSY96_00070</name>
</gene>
<dbReference type="Proteomes" id="UP000287917">
    <property type="component" value="Unassembled WGS sequence"/>
</dbReference>
<proteinExistence type="inferred from homology"/>
<evidence type="ECO:0000313" key="8">
    <source>
        <dbReference type="EMBL" id="RTZ88003.1"/>
    </source>
</evidence>
<accession>A0A432GWR9</accession>
<dbReference type="PANTHER" id="PTHR30629:SF2">
    <property type="entry name" value="PROPHAGE INTEGRASE INTS-RELATED"/>
    <property type="match status" value="1"/>
</dbReference>
<dbReference type="InterPro" id="IPR013762">
    <property type="entry name" value="Integrase-like_cat_sf"/>
</dbReference>
<dbReference type="InterPro" id="IPR002104">
    <property type="entry name" value="Integrase_catalytic"/>
</dbReference>
<evidence type="ECO:0000259" key="7">
    <source>
        <dbReference type="PROSITE" id="PS51900"/>
    </source>
</evidence>
<evidence type="ECO:0000256" key="4">
    <source>
        <dbReference type="ARBA" id="ARBA00023172"/>
    </source>
</evidence>
<dbReference type="GO" id="GO:0015074">
    <property type="term" value="P:DNA integration"/>
    <property type="evidence" value="ECO:0007669"/>
    <property type="project" value="UniProtKB-KW"/>
</dbReference>
<reference evidence="8 9" key="1">
    <citation type="submission" date="2018-06" db="EMBL/GenBank/DDBJ databases">
        <title>Combined omics and stable isotope probing to characterize newly discovered Mariana Back-Arc vent microbial communities.</title>
        <authorList>
            <person name="Trembath-Reichert E."/>
            <person name="Huber J.A."/>
        </authorList>
    </citation>
    <scope>NUCLEOTIDE SEQUENCE [LARGE SCALE GENOMIC DNA]</scope>
    <source>
        <strain evidence="8">MAG 58</strain>
    </source>
</reference>
<evidence type="ECO:0000256" key="2">
    <source>
        <dbReference type="ARBA" id="ARBA00022908"/>
    </source>
</evidence>
<dbReference type="Gene3D" id="3.30.160.390">
    <property type="entry name" value="Integrase, DNA-binding domain"/>
    <property type="match status" value="1"/>
</dbReference>
<evidence type="ECO:0000256" key="5">
    <source>
        <dbReference type="PROSITE-ProRule" id="PRU01248"/>
    </source>
</evidence>
<dbReference type="PROSITE" id="PS51900">
    <property type="entry name" value="CB"/>
    <property type="match status" value="1"/>
</dbReference>
<sequence length="411" mass="47999">MRNSNKLTELKIKQAKPKEKQYKLTDGEGMYLRIYPNGSKYWQLQYWFEGKQKVLSFGAWPEVGLTEAREKRVEARKKRKQGIDPIKEKLEKIINTKEQEHEKEIEDQRKGTTFEKVAQEWYKRQAPNWTEKHSLGVLNSLNNHVFPDLGEKPISDITKQDVIKTFRKLESAGMHETRARVGQRVVAVFEYAEIEEHCIGNPAVGLNKIFTKPKPKHFPSLPISELAEFLHKVEADTKATPITKLAILFMIHVFVRSKSQRHAKWIDIDLDCAEPLWIVPSSDMKKGRELHVPLSPQVVKIFEELKQFSDQTGYVFPQAKDPKKVMSENTLQKFSIKMGYKGRSTIHGFRTVASTALHESMIWKYEVVEKQMSHLVGSETSRAYNRAEHLVERRKMLQWWSDYVDLQMQNY</sequence>
<feature type="domain" description="Tyr recombinase" evidence="6">
    <location>
        <begin position="216"/>
        <end position="398"/>
    </location>
</feature>